<evidence type="ECO:0000256" key="3">
    <source>
        <dbReference type="ARBA" id="ARBA00022723"/>
    </source>
</evidence>
<gene>
    <name evidence="8" type="ORF">SAMN02745973_00768</name>
</gene>
<evidence type="ECO:0000256" key="7">
    <source>
        <dbReference type="PIRSR" id="PIRSR000216-1"/>
    </source>
</evidence>
<dbReference type="GO" id="GO:0051537">
    <property type="term" value="F:2 iron, 2 sulfur cluster binding"/>
    <property type="evidence" value="ECO:0007669"/>
    <property type="project" value="UniProtKB-KW"/>
</dbReference>
<dbReference type="CDD" id="cd03064">
    <property type="entry name" value="TRX_Fd_NuoE"/>
    <property type="match status" value="1"/>
</dbReference>
<dbReference type="Pfam" id="PF01257">
    <property type="entry name" value="2Fe-2S_thioredx"/>
    <property type="match status" value="1"/>
</dbReference>
<keyword evidence="3 7" id="KW-0479">Metal-binding</keyword>
<dbReference type="InterPro" id="IPR002023">
    <property type="entry name" value="NuoE-like"/>
</dbReference>
<evidence type="ECO:0000313" key="8">
    <source>
        <dbReference type="EMBL" id="SJZ48273.1"/>
    </source>
</evidence>
<proteinExistence type="inferred from homology"/>
<organism evidence="8 9">
    <name type="scientific">Garciella nitratireducens DSM 15102</name>
    <dbReference type="NCBI Taxonomy" id="1121911"/>
    <lineage>
        <taxon>Bacteria</taxon>
        <taxon>Bacillati</taxon>
        <taxon>Bacillota</taxon>
        <taxon>Clostridia</taxon>
        <taxon>Eubacteriales</taxon>
        <taxon>Eubacteriaceae</taxon>
        <taxon>Garciella</taxon>
    </lineage>
</organism>
<dbReference type="InterPro" id="IPR042128">
    <property type="entry name" value="NuoE_dom"/>
</dbReference>
<dbReference type="OrthoDB" id="9807941at2"/>
<comment type="similarity">
    <text evidence="1">Belongs to the complex I 24 kDa subunit family.</text>
</comment>
<keyword evidence="5 7" id="KW-0411">Iron-sulfur</keyword>
<dbReference type="InterPro" id="IPR041921">
    <property type="entry name" value="NuoE_N"/>
</dbReference>
<keyword evidence="4 7" id="KW-0408">Iron</keyword>
<accession>A0A1T4L0U9</accession>
<feature type="binding site" evidence="7">
    <location>
        <position position="84"/>
    </location>
    <ligand>
        <name>[2Fe-2S] cluster</name>
        <dbReference type="ChEBI" id="CHEBI:190135"/>
    </ligand>
</feature>
<reference evidence="8 9" key="1">
    <citation type="submission" date="2017-02" db="EMBL/GenBank/DDBJ databases">
        <authorList>
            <person name="Peterson S.W."/>
        </authorList>
    </citation>
    <scope>NUCLEOTIDE SEQUENCE [LARGE SCALE GENOMIC DNA]</scope>
    <source>
        <strain evidence="8 9">DSM 15102</strain>
    </source>
</reference>
<feature type="binding site" evidence="7">
    <location>
        <position position="89"/>
    </location>
    <ligand>
        <name>[2Fe-2S] cluster</name>
        <dbReference type="ChEBI" id="CHEBI:190135"/>
    </ligand>
</feature>
<comment type="cofactor">
    <cofactor evidence="7">
        <name>[2Fe-2S] cluster</name>
        <dbReference type="ChEBI" id="CHEBI:190135"/>
    </cofactor>
    <text evidence="7">Binds 1 [2Fe-2S] cluster.</text>
</comment>
<dbReference type="Gene3D" id="1.10.10.1590">
    <property type="entry name" value="NADH-quinone oxidoreductase subunit E"/>
    <property type="match status" value="1"/>
</dbReference>
<dbReference type="NCBIfam" id="TIGR01958">
    <property type="entry name" value="nuoE_fam"/>
    <property type="match status" value="1"/>
</dbReference>
<protein>
    <submittedName>
        <fullName evidence="8">NAD(P)-dependent iron-only hydrogenase diaphorase component iron-sulfur protein</fullName>
    </submittedName>
</protein>
<dbReference type="InterPro" id="IPR028431">
    <property type="entry name" value="NADP_DH_HndA-like"/>
</dbReference>
<name>A0A1T4L0U9_9FIRM</name>
<dbReference type="PANTHER" id="PTHR43342:SF2">
    <property type="entry name" value="POTENTIAL NAD-REDUCING HYDROGENASE SUBUNIT"/>
    <property type="match status" value="1"/>
</dbReference>
<feature type="binding site" evidence="7">
    <location>
        <position position="125"/>
    </location>
    <ligand>
        <name>[2Fe-2S] cluster</name>
        <dbReference type="ChEBI" id="CHEBI:190135"/>
    </ligand>
</feature>
<dbReference type="FunFam" id="3.40.30.10:FF:000015">
    <property type="entry name" value="NADH-quinone oxidoreductase subunit E"/>
    <property type="match status" value="1"/>
</dbReference>
<dbReference type="PANTHER" id="PTHR43342">
    <property type="entry name" value="NADH-QUINONE OXIDOREDUCTASE, E SUBUNIT"/>
    <property type="match status" value="1"/>
</dbReference>
<evidence type="ECO:0000256" key="6">
    <source>
        <dbReference type="ARBA" id="ARBA00034078"/>
    </source>
</evidence>
<dbReference type="EMBL" id="FUWV01000003">
    <property type="protein sequence ID" value="SJZ48273.1"/>
    <property type="molecule type" value="Genomic_DNA"/>
</dbReference>
<dbReference type="SUPFAM" id="SSF52833">
    <property type="entry name" value="Thioredoxin-like"/>
    <property type="match status" value="1"/>
</dbReference>
<evidence type="ECO:0000256" key="5">
    <source>
        <dbReference type="ARBA" id="ARBA00023014"/>
    </source>
</evidence>
<dbReference type="FunFam" id="1.10.10.1590:FF:000001">
    <property type="entry name" value="NADH-quinone oxidoreductase subunit E"/>
    <property type="match status" value="1"/>
</dbReference>
<dbReference type="NCBIfam" id="NF005722">
    <property type="entry name" value="PRK07539.1-2"/>
    <property type="match status" value="1"/>
</dbReference>
<keyword evidence="2 7" id="KW-0001">2Fe-2S</keyword>
<evidence type="ECO:0000313" key="9">
    <source>
        <dbReference type="Proteomes" id="UP000196365"/>
    </source>
</evidence>
<dbReference type="PIRSF" id="PIRSF000216">
    <property type="entry name" value="NADH_DH_24kDa"/>
    <property type="match status" value="1"/>
</dbReference>
<evidence type="ECO:0000256" key="4">
    <source>
        <dbReference type="ARBA" id="ARBA00023004"/>
    </source>
</evidence>
<dbReference type="Proteomes" id="UP000196365">
    <property type="component" value="Unassembled WGS sequence"/>
</dbReference>
<dbReference type="GO" id="GO:0046872">
    <property type="term" value="F:metal ion binding"/>
    <property type="evidence" value="ECO:0007669"/>
    <property type="project" value="UniProtKB-KW"/>
</dbReference>
<sequence length="159" mass="17671">MSQTVTGEEKKKKLEKMIEKYKDQQGALMPILHEAQELYGYLSLETQQMIAQKLDIPISEVYGVATFYSQFKLKPKGQYEINVCLGTACYVKGAQAVLDRFCEELGIQVGDTTEDGKFSIGASRCVGACGLAPVCMINGEVYGRLVPEDVPKILEKYKD</sequence>
<dbReference type="AlphaFoldDB" id="A0A1T4L0U9"/>
<dbReference type="Gene3D" id="3.40.30.10">
    <property type="entry name" value="Glutaredoxin"/>
    <property type="match status" value="1"/>
</dbReference>
<evidence type="ECO:0000256" key="1">
    <source>
        <dbReference type="ARBA" id="ARBA00010643"/>
    </source>
</evidence>
<dbReference type="GO" id="GO:0016491">
    <property type="term" value="F:oxidoreductase activity"/>
    <property type="evidence" value="ECO:0007669"/>
    <property type="project" value="InterPro"/>
</dbReference>
<dbReference type="RefSeq" id="WP_087678189.1">
    <property type="nucleotide sequence ID" value="NZ_FUWV01000003.1"/>
</dbReference>
<dbReference type="InterPro" id="IPR036249">
    <property type="entry name" value="Thioredoxin-like_sf"/>
</dbReference>
<keyword evidence="9" id="KW-1185">Reference proteome</keyword>
<evidence type="ECO:0000256" key="2">
    <source>
        <dbReference type="ARBA" id="ARBA00022714"/>
    </source>
</evidence>
<feature type="binding site" evidence="7">
    <location>
        <position position="129"/>
    </location>
    <ligand>
        <name>[2Fe-2S] cluster</name>
        <dbReference type="ChEBI" id="CHEBI:190135"/>
    </ligand>
</feature>
<comment type="cofactor">
    <cofactor evidence="6">
        <name>[2Fe-2S] cluster</name>
        <dbReference type="ChEBI" id="CHEBI:190135"/>
    </cofactor>
</comment>